<dbReference type="Proteomes" id="UP000317572">
    <property type="component" value="Chromosome"/>
</dbReference>
<feature type="region of interest" description="Disordered" evidence="1">
    <location>
        <begin position="26"/>
        <end position="53"/>
    </location>
</feature>
<sequence length="73" mass="9139">MGRDYKDESERESDYRQWLKYRESSWEERNGQQHEEHQQESRGNGVFRQFPNHQKLIEKAEREYFDSLKKEDE</sequence>
<feature type="compositionally biased region" description="Basic and acidic residues" evidence="1">
    <location>
        <begin position="26"/>
        <end position="40"/>
    </location>
</feature>
<gene>
    <name evidence="2" type="ORF">EGO53_13270</name>
</gene>
<name>A0A515CX18_SERLI</name>
<evidence type="ECO:0000313" key="2">
    <source>
        <dbReference type="EMBL" id="QDL32705.1"/>
    </source>
</evidence>
<organism evidence="2 3">
    <name type="scientific">Serratia liquefaciens</name>
    <dbReference type="NCBI Taxonomy" id="614"/>
    <lineage>
        <taxon>Bacteria</taxon>
        <taxon>Pseudomonadati</taxon>
        <taxon>Pseudomonadota</taxon>
        <taxon>Gammaproteobacteria</taxon>
        <taxon>Enterobacterales</taxon>
        <taxon>Yersiniaceae</taxon>
        <taxon>Serratia</taxon>
    </lineage>
</organism>
<dbReference type="EMBL" id="CP033893">
    <property type="protein sequence ID" value="QDL32705.1"/>
    <property type="molecule type" value="Genomic_DNA"/>
</dbReference>
<accession>A0A515CX18</accession>
<protein>
    <submittedName>
        <fullName evidence="2">Uncharacterized protein</fullName>
    </submittedName>
</protein>
<evidence type="ECO:0000313" key="3">
    <source>
        <dbReference type="Proteomes" id="UP000317572"/>
    </source>
</evidence>
<proteinExistence type="predicted"/>
<dbReference type="RefSeq" id="WP_142815485.1">
    <property type="nucleotide sequence ID" value="NZ_CP033893.1"/>
</dbReference>
<dbReference type="AlphaFoldDB" id="A0A515CX18"/>
<evidence type="ECO:0000256" key="1">
    <source>
        <dbReference type="SAM" id="MobiDB-lite"/>
    </source>
</evidence>
<reference evidence="2 3" key="1">
    <citation type="submission" date="2018-11" db="EMBL/GenBank/DDBJ databases">
        <title>The first complete genome of Serratia liquefaciens isolated from metalophyte plant revel distinctness adaptive mechanisms in an extreme habitat.</title>
        <authorList>
            <person name="Caneschi W.L."/>
            <person name="Sanchez A.B."/>
            <person name="Felestrino E.B."/>
            <person name="Assis R.A.B."/>
            <person name="Lemes C.G.C."/>
            <person name="Cordeiro I.F."/>
            <person name="Fonseca N.P."/>
            <person name="Villa M."/>
            <person name="Vieira I.T."/>
            <person name="Moraes L.A."/>
            <person name="Kamino L.H.Y."/>
            <person name="do Carmo F."/>
            <person name="Garcia C.M."/>
            <person name="Almeida N.F."/>
            <person name="Silva R.S."/>
            <person name="Ferro J.A."/>
            <person name="Ferro M.I.T."/>
            <person name="Varani A.M."/>
            <person name="Ferreira R.M."/>
            <person name="dos Santos V.L."/>
            <person name="Silva U.C."/>
            <person name="Setubal J.C."/>
            <person name="Moreira L.M."/>
        </authorList>
    </citation>
    <scope>NUCLEOTIDE SEQUENCE [LARGE SCALE GENOMIC DNA]</scope>
    <source>
        <strain evidence="2 3">FG3</strain>
    </source>
</reference>